<dbReference type="EMBL" id="CAJGYM010000044">
    <property type="protein sequence ID" value="CAD6194392.1"/>
    <property type="molecule type" value="Genomic_DNA"/>
</dbReference>
<feature type="compositionally biased region" description="Basic and acidic residues" evidence="2">
    <location>
        <begin position="212"/>
        <end position="223"/>
    </location>
</feature>
<dbReference type="GO" id="GO:0003712">
    <property type="term" value="F:transcription coregulator activity"/>
    <property type="evidence" value="ECO:0007669"/>
    <property type="project" value="TreeGrafter"/>
</dbReference>
<feature type="region of interest" description="Disordered" evidence="2">
    <location>
        <begin position="291"/>
        <end position="405"/>
    </location>
</feature>
<dbReference type="PANTHER" id="PTHR15201:SF1">
    <property type="entry name" value="MEDIATOR OF RNA POLYMERASE II TRANSCRIPTION SUBUNIT 26"/>
    <property type="match status" value="1"/>
</dbReference>
<dbReference type="OrthoDB" id="550309at2759"/>
<evidence type="ECO:0000259" key="3">
    <source>
        <dbReference type="PROSITE" id="PS51319"/>
    </source>
</evidence>
<name>A0A8S1HHD8_9PELO</name>
<gene>
    <name evidence="4" type="ORF">CAUJ_LOCUS10311</name>
</gene>
<evidence type="ECO:0000256" key="2">
    <source>
        <dbReference type="SAM" id="MobiDB-lite"/>
    </source>
</evidence>
<dbReference type="GO" id="GO:0070847">
    <property type="term" value="C:core mediator complex"/>
    <property type="evidence" value="ECO:0007669"/>
    <property type="project" value="TreeGrafter"/>
</dbReference>
<reference evidence="4" key="1">
    <citation type="submission" date="2020-10" db="EMBL/GenBank/DDBJ databases">
        <authorList>
            <person name="Kikuchi T."/>
        </authorList>
    </citation>
    <scope>NUCLEOTIDE SEQUENCE</scope>
    <source>
        <strain evidence="4">NKZ352</strain>
    </source>
</reference>
<evidence type="ECO:0000313" key="4">
    <source>
        <dbReference type="EMBL" id="CAD6194392.1"/>
    </source>
</evidence>
<feature type="domain" description="TFIIS N-terminal" evidence="3">
    <location>
        <begin position="25"/>
        <end position="104"/>
    </location>
</feature>
<feature type="region of interest" description="Disordered" evidence="2">
    <location>
        <begin position="183"/>
        <end position="224"/>
    </location>
</feature>
<dbReference type="GO" id="GO:0006357">
    <property type="term" value="P:regulation of transcription by RNA polymerase II"/>
    <property type="evidence" value="ECO:0007669"/>
    <property type="project" value="InterPro"/>
</dbReference>
<proteinExistence type="predicted"/>
<feature type="compositionally biased region" description="Basic and acidic residues" evidence="2">
    <location>
        <begin position="376"/>
        <end position="385"/>
    </location>
</feature>
<dbReference type="PANTHER" id="PTHR15201">
    <property type="entry name" value="CRSP70"/>
    <property type="match status" value="1"/>
</dbReference>
<dbReference type="Proteomes" id="UP000835052">
    <property type="component" value="Unassembled WGS sequence"/>
</dbReference>
<protein>
    <recommendedName>
        <fullName evidence="3">TFIIS N-terminal domain-containing protein</fullName>
    </recommendedName>
</protein>
<dbReference type="SUPFAM" id="SSF47676">
    <property type="entry name" value="Conserved domain common to transcription factors TFIIS, elongin A, CRSP70"/>
    <property type="match status" value="1"/>
</dbReference>
<accession>A0A8S1HHD8</accession>
<feature type="compositionally biased region" description="Polar residues" evidence="2">
    <location>
        <begin position="187"/>
        <end position="207"/>
    </location>
</feature>
<dbReference type="InterPro" id="IPR017923">
    <property type="entry name" value="TFIIS_N"/>
</dbReference>
<dbReference type="PROSITE" id="PS51319">
    <property type="entry name" value="TFIIS_N"/>
    <property type="match status" value="1"/>
</dbReference>
<evidence type="ECO:0000313" key="5">
    <source>
        <dbReference type="Proteomes" id="UP000835052"/>
    </source>
</evidence>
<dbReference type="Pfam" id="PF08711">
    <property type="entry name" value="Med26"/>
    <property type="match status" value="1"/>
</dbReference>
<dbReference type="AlphaFoldDB" id="A0A8S1HHD8"/>
<keyword evidence="1" id="KW-0539">Nucleus</keyword>
<organism evidence="4 5">
    <name type="scientific">Caenorhabditis auriculariae</name>
    <dbReference type="NCBI Taxonomy" id="2777116"/>
    <lineage>
        <taxon>Eukaryota</taxon>
        <taxon>Metazoa</taxon>
        <taxon>Ecdysozoa</taxon>
        <taxon>Nematoda</taxon>
        <taxon>Chromadorea</taxon>
        <taxon>Rhabditida</taxon>
        <taxon>Rhabditina</taxon>
        <taxon>Rhabditomorpha</taxon>
        <taxon>Rhabditoidea</taxon>
        <taxon>Rhabditidae</taxon>
        <taxon>Peloderinae</taxon>
        <taxon>Caenorhabditis</taxon>
    </lineage>
</organism>
<comment type="caution">
    <text evidence="4">The sequence shown here is derived from an EMBL/GenBank/DDBJ whole genome shotgun (WGS) entry which is preliminary data.</text>
</comment>
<sequence length="497" mass="54951">MVACAALSSFQPPDKLAVPMTSNAQSVEDLKKQLLFAAENDNVELCDFVLEELRKLITTREILEVTRVGFHLNNVRRTHLKKWPALSKKSREIIKAWQEFVQDERRTISSGASSTNGTPNVISPGIARLRRVTPNTPVNRRVTSTGLPNGRNGANSTISPANGSYAPRSQKVSPAALAQPAPITNGFHKSQSVGSELSHTAPSTTPIPGSAEDARNGKRKAEDTTVVNPIKRTKTTGGFLAAHAPLTPLSVSAARKDVQSTSELVAQLSQNLPDHMNIDSSIRKHEEKVRREQQDEELAHQLIYGPATTSSPYVQERKKRKYERKQKPVQQPSPISAGTEERRGGLILRIPRLATVREEAAPAPSSNYPTSAPVKKNVDPEPVEQHDDEDVATTSSSSSTVDKGKKINWMDMLPSLEELKIRSEKEKEKSAAMAAIAESTRRNPVKVRLIRGERRNVLMLPYLDNPSVPDFIFYKYRNGLQYYSEENFAYGAPRPTS</sequence>
<keyword evidence="5" id="KW-1185">Reference proteome</keyword>
<feature type="compositionally biased region" description="Polar residues" evidence="2">
    <location>
        <begin position="137"/>
        <end position="162"/>
    </location>
</feature>
<dbReference type="GO" id="GO:0010628">
    <property type="term" value="P:positive regulation of gene expression"/>
    <property type="evidence" value="ECO:0007669"/>
    <property type="project" value="TreeGrafter"/>
</dbReference>
<evidence type="ECO:0000256" key="1">
    <source>
        <dbReference type="PROSITE-ProRule" id="PRU00649"/>
    </source>
</evidence>
<dbReference type="InterPro" id="IPR035441">
    <property type="entry name" value="TFIIS/LEDGF_dom_sf"/>
</dbReference>
<dbReference type="Gene3D" id="1.20.930.10">
    <property type="entry name" value="Conserved domain common to transcription factors TFIIS, elongin A, CRSP70"/>
    <property type="match status" value="1"/>
</dbReference>
<comment type="subcellular location">
    <subcellularLocation>
        <location evidence="1">Nucleus</location>
    </subcellularLocation>
</comment>
<dbReference type="GO" id="GO:0016592">
    <property type="term" value="C:mediator complex"/>
    <property type="evidence" value="ECO:0007669"/>
    <property type="project" value="InterPro"/>
</dbReference>
<feature type="region of interest" description="Disordered" evidence="2">
    <location>
        <begin position="137"/>
        <end position="168"/>
    </location>
</feature>
<dbReference type="InterPro" id="IPR042376">
    <property type="entry name" value="MED26"/>
</dbReference>